<dbReference type="PANTHER" id="PTHR43649:SF12">
    <property type="entry name" value="DIACETYLCHITOBIOSE BINDING PROTEIN DASA"/>
    <property type="match status" value="1"/>
</dbReference>
<gene>
    <name evidence="2" type="ORF">ACFQVD_07585</name>
</gene>
<dbReference type="SUPFAM" id="SSF53850">
    <property type="entry name" value="Periplasmic binding protein-like II"/>
    <property type="match status" value="1"/>
</dbReference>
<comment type="caution">
    <text evidence="2">The sequence shown here is derived from an EMBL/GenBank/DDBJ whole genome shotgun (WGS) entry which is preliminary data.</text>
</comment>
<evidence type="ECO:0000256" key="1">
    <source>
        <dbReference type="SAM" id="SignalP"/>
    </source>
</evidence>
<dbReference type="EMBL" id="JBHTEE010000001">
    <property type="protein sequence ID" value="MFC7599966.1"/>
    <property type="molecule type" value="Genomic_DNA"/>
</dbReference>
<dbReference type="InterPro" id="IPR050490">
    <property type="entry name" value="Bact_solute-bd_prot1"/>
</dbReference>
<reference evidence="3" key="1">
    <citation type="journal article" date="2019" name="Int. J. Syst. Evol. Microbiol.">
        <title>The Global Catalogue of Microorganisms (GCM) 10K type strain sequencing project: providing services to taxonomists for standard genome sequencing and annotation.</title>
        <authorList>
            <consortium name="The Broad Institute Genomics Platform"/>
            <consortium name="The Broad Institute Genome Sequencing Center for Infectious Disease"/>
            <person name="Wu L."/>
            <person name="Ma J."/>
        </authorList>
    </citation>
    <scope>NUCLEOTIDE SEQUENCE [LARGE SCALE GENOMIC DNA]</scope>
    <source>
        <strain evidence="3">JCM 10083</strain>
    </source>
</reference>
<dbReference type="Gene3D" id="3.40.190.10">
    <property type="entry name" value="Periplasmic binding protein-like II"/>
    <property type="match status" value="2"/>
</dbReference>
<protein>
    <submittedName>
        <fullName evidence="2">ABC transporter substrate-binding protein</fullName>
    </submittedName>
</protein>
<sequence length="452" mass="48554">MKIAHKLLAGLVVVPCLALTACGGGGGDGTNQATAKAPDAKSWQQDIKGGPIEVGVLPAVGTPSLKFMEDIAAGIEKDHAGADLKPTFANTKARPALEQRWRAGDGLDVDYTMFDGTNPALLEWADSGALLDLKPYLDQVDTSTGKPWLDQFSPAVMQFMEHPATKKIYGVPSELSLQVLFYNAGLFKKHNITPPATWDDLTKAADGLKAAGVDPIAVTGLFEPYMGMWSDNIWLRTVGYDKAHDILTEGKGNITDDPGFLKGLQMLQDLRDRKGFLKGFEGTDFTAAQAQFFQGKAGMILMGSWLVSEMADVIPEDFELGVLQFPTVAGGTGDQASMLAAAQLMSVSAKSENIPLSLEWIRRVTSVETQTRRANEIGEVSGVKGVASPPGLPGISDVVAKADRLQASYYGLMESKAKDIVYPEIAKLLFGKQDAQQALDNLDRGLRRVHGN</sequence>
<feature type="chain" id="PRO_5046439805" evidence="1">
    <location>
        <begin position="21"/>
        <end position="452"/>
    </location>
</feature>
<name>A0ABW2SW04_9ACTN</name>
<dbReference type="InterPro" id="IPR006059">
    <property type="entry name" value="SBP"/>
</dbReference>
<dbReference type="PANTHER" id="PTHR43649">
    <property type="entry name" value="ARABINOSE-BINDING PROTEIN-RELATED"/>
    <property type="match status" value="1"/>
</dbReference>
<dbReference type="Pfam" id="PF01547">
    <property type="entry name" value="SBP_bac_1"/>
    <property type="match status" value="1"/>
</dbReference>
<keyword evidence="1" id="KW-0732">Signal</keyword>
<evidence type="ECO:0000313" key="3">
    <source>
        <dbReference type="Proteomes" id="UP001596514"/>
    </source>
</evidence>
<evidence type="ECO:0000313" key="2">
    <source>
        <dbReference type="EMBL" id="MFC7599966.1"/>
    </source>
</evidence>
<dbReference type="Proteomes" id="UP001596514">
    <property type="component" value="Unassembled WGS sequence"/>
</dbReference>
<keyword evidence="3" id="KW-1185">Reference proteome</keyword>
<dbReference type="PROSITE" id="PS51257">
    <property type="entry name" value="PROKAR_LIPOPROTEIN"/>
    <property type="match status" value="1"/>
</dbReference>
<feature type="signal peptide" evidence="1">
    <location>
        <begin position="1"/>
        <end position="20"/>
    </location>
</feature>
<dbReference type="RefSeq" id="WP_343967189.1">
    <property type="nucleotide sequence ID" value="NZ_BAAAGK010000055.1"/>
</dbReference>
<accession>A0ABW2SW04</accession>
<organism evidence="2 3">
    <name type="scientific">Streptosporangium amethystogenes subsp. fukuiense</name>
    <dbReference type="NCBI Taxonomy" id="698418"/>
    <lineage>
        <taxon>Bacteria</taxon>
        <taxon>Bacillati</taxon>
        <taxon>Actinomycetota</taxon>
        <taxon>Actinomycetes</taxon>
        <taxon>Streptosporangiales</taxon>
        <taxon>Streptosporangiaceae</taxon>
        <taxon>Streptosporangium</taxon>
    </lineage>
</organism>
<proteinExistence type="predicted"/>